<keyword evidence="3" id="KW-1185">Reference proteome</keyword>
<feature type="region of interest" description="Disordered" evidence="1">
    <location>
        <begin position="270"/>
        <end position="298"/>
    </location>
</feature>
<protein>
    <submittedName>
        <fullName evidence="2">Uncharacterized protein</fullName>
    </submittedName>
</protein>
<feature type="compositionally biased region" description="Polar residues" evidence="1">
    <location>
        <begin position="345"/>
        <end position="357"/>
    </location>
</feature>
<evidence type="ECO:0000313" key="3">
    <source>
        <dbReference type="Proteomes" id="UP000031036"/>
    </source>
</evidence>
<sequence>MEKMRAALMLHSLYIPKKERLAHVGETVDSVILGKEKFVTEEMLLKTSHGDPAVKRRRIRFKYEVPEFLFYQEDGSTHCKAFSDEDRVDMKQRLISTSEQLIAAVEKSQNDRERCARRRGRVNETNGLEEPILANLYASPLNTQNVAFQRFSRDESHQQNDKEYEESGNPIGFNEPVLAQLYVSPLNKQNVAFITTCDQASQQEADAESRNALAKIAEQRKDCACTITKRVNSSISQSLPDIASQVQPSAIDVASDMLEQQDLLTFRSSQVLSSTQQSSNESERYQKPKDIGAERVGGQVRPNKGAVRRKHIGIGARGDAGRVHWNCENKEGRSQEQRDVENAAVTLQQSDKFSTAPATEAHHPTKSATSFAAPVARKVVPKFGRK</sequence>
<feature type="compositionally biased region" description="Basic and acidic residues" evidence="1">
    <location>
        <begin position="281"/>
        <end position="293"/>
    </location>
</feature>
<evidence type="ECO:0000256" key="1">
    <source>
        <dbReference type="SAM" id="MobiDB-lite"/>
    </source>
</evidence>
<feature type="region of interest" description="Disordered" evidence="1">
    <location>
        <begin position="330"/>
        <end position="370"/>
    </location>
</feature>
<evidence type="ECO:0000313" key="2">
    <source>
        <dbReference type="EMBL" id="KHN78243.1"/>
    </source>
</evidence>
<gene>
    <name evidence="2" type="ORF">Tcan_05543</name>
</gene>
<reference evidence="2 3" key="1">
    <citation type="submission" date="2014-11" db="EMBL/GenBank/DDBJ databases">
        <title>Genetic blueprint of the zoonotic pathogen Toxocara canis.</title>
        <authorList>
            <person name="Zhu X.-Q."/>
            <person name="Korhonen P.K."/>
            <person name="Cai H."/>
            <person name="Young N.D."/>
            <person name="Nejsum P."/>
            <person name="von Samson-Himmelstjerna G."/>
            <person name="Boag P.R."/>
            <person name="Tan P."/>
            <person name="Li Q."/>
            <person name="Min J."/>
            <person name="Yang Y."/>
            <person name="Wang X."/>
            <person name="Fang X."/>
            <person name="Hall R.S."/>
            <person name="Hofmann A."/>
            <person name="Sternberg P.W."/>
            <person name="Jex A.R."/>
            <person name="Gasser R.B."/>
        </authorList>
    </citation>
    <scope>NUCLEOTIDE SEQUENCE [LARGE SCALE GENOMIC DNA]</scope>
    <source>
        <strain evidence="2">PN_DK_2014</strain>
    </source>
</reference>
<comment type="caution">
    <text evidence="2">The sequence shown here is derived from an EMBL/GenBank/DDBJ whole genome shotgun (WGS) entry which is preliminary data.</text>
</comment>
<organism evidence="2 3">
    <name type="scientific">Toxocara canis</name>
    <name type="common">Canine roundworm</name>
    <dbReference type="NCBI Taxonomy" id="6265"/>
    <lineage>
        <taxon>Eukaryota</taxon>
        <taxon>Metazoa</taxon>
        <taxon>Ecdysozoa</taxon>
        <taxon>Nematoda</taxon>
        <taxon>Chromadorea</taxon>
        <taxon>Rhabditida</taxon>
        <taxon>Spirurina</taxon>
        <taxon>Ascaridomorpha</taxon>
        <taxon>Ascaridoidea</taxon>
        <taxon>Toxocaridae</taxon>
        <taxon>Toxocara</taxon>
    </lineage>
</organism>
<accession>A0A0B2V9R8</accession>
<feature type="compositionally biased region" description="Basic and acidic residues" evidence="1">
    <location>
        <begin position="330"/>
        <end position="341"/>
    </location>
</feature>
<dbReference type="Proteomes" id="UP000031036">
    <property type="component" value="Unassembled WGS sequence"/>
</dbReference>
<feature type="compositionally biased region" description="Low complexity" evidence="1">
    <location>
        <begin position="270"/>
        <end position="279"/>
    </location>
</feature>
<name>A0A0B2V9R8_TOXCA</name>
<dbReference type="AlphaFoldDB" id="A0A0B2V9R8"/>
<proteinExistence type="predicted"/>
<dbReference type="EMBL" id="JPKZ01002143">
    <property type="protein sequence ID" value="KHN78243.1"/>
    <property type="molecule type" value="Genomic_DNA"/>
</dbReference>